<organism evidence="1 2">
    <name type="scientific">Cichorium intybus</name>
    <name type="common">Chicory</name>
    <dbReference type="NCBI Taxonomy" id="13427"/>
    <lineage>
        <taxon>Eukaryota</taxon>
        <taxon>Viridiplantae</taxon>
        <taxon>Streptophyta</taxon>
        <taxon>Embryophyta</taxon>
        <taxon>Tracheophyta</taxon>
        <taxon>Spermatophyta</taxon>
        <taxon>Magnoliopsida</taxon>
        <taxon>eudicotyledons</taxon>
        <taxon>Gunneridae</taxon>
        <taxon>Pentapetalae</taxon>
        <taxon>asterids</taxon>
        <taxon>campanulids</taxon>
        <taxon>Asterales</taxon>
        <taxon>Asteraceae</taxon>
        <taxon>Cichorioideae</taxon>
        <taxon>Cichorieae</taxon>
        <taxon>Cichoriinae</taxon>
        <taxon>Cichorium</taxon>
    </lineage>
</organism>
<reference evidence="2" key="1">
    <citation type="journal article" date="2022" name="Mol. Ecol. Resour.">
        <title>The genomes of chicory, endive, great burdock and yacon provide insights into Asteraceae palaeo-polyploidization history and plant inulin production.</title>
        <authorList>
            <person name="Fan W."/>
            <person name="Wang S."/>
            <person name="Wang H."/>
            <person name="Wang A."/>
            <person name="Jiang F."/>
            <person name="Liu H."/>
            <person name="Zhao H."/>
            <person name="Xu D."/>
            <person name="Zhang Y."/>
        </authorList>
    </citation>
    <scope>NUCLEOTIDE SEQUENCE [LARGE SCALE GENOMIC DNA]</scope>
    <source>
        <strain evidence="2">cv. Punajuju</strain>
    </source>
</reference>
<dbReference type="Proteomes" id="UP001055811">
    <property type="component" value="Linkage Group LG05"/>
</dbReference>
<proteinExistence type="predicted"/>
<reference evidence="1 2" key="2">
    <citation type="journal article" date="2022" name="Mol. Ecol. Resour.">
        <title>The genomes of chicory, endive, great burdock and yacon provide insights into Asteraceae paleo-polyploidization history and plant inulin production.</title>
        <authorList>
            <person name="Fan W."/>
            <person name="Wang S."/>
            <person name="Wang H."/>
            <person name="Wang A."/>
            <person name="Jiang F."/>
            <person name="Liu H."/>
            <person name="Zhao H."/>
            <person name="Xu D."/>
            <person name="Zhang Y."/>
        </authorList>
    </citation>
    <scope>NUCLEOTIDE SEQUENCE [LARGE SCALE GENOMIC DNA]</scope>
    <source>
        <strain evidence="2">cv. Punajuju</strain>
        <tissue evidence="1">Leaves</tissue>
    </source>
</reference>
<evidence type="ECO:0000313" key="1">
    <source>
        <dbReference type="EMBL" id="KAI3740156.1"/>
    </source>
</evidence>
<gene>
    <name evidence="1" type="ORF">L2E82_30578</name>
</gene>
<dbReference type="EMBL" id="CM042013">
    <property type="protein sequence ID" value="KAI3740156.1"/>
    <property type="molecule type" value="Genomic_DNA"/>
</dbReference>
<sequence>MYGDEDDDMEEDVDHDDDNNNNDDNAVPTENKEQSEAGANETVNMEEDSSEARNDNTTPDSIDNSTPPPPSVQQPIGADGSRGREGTLTIVDYGHDEAALSPDAEEGEIVARGRVMFGAELQTANGTPPGSVQLLTPSRQATPPQLSEHVDQTQSDNKGNESESVTAEEALNNISEGGQKEINPLDKFLPPPPTTRCSDELQEKMIKFLMLKKKTGRSFNSEVRNRKEYRNPDFLTHAVTYQDIDEIGTCFSIDVFNPHGYHKSDFYDEIEADLKREAERKEQEKKKSQKIDFLSGGTQLQSAVPIPTPKVVPISAVAAMASGTNPVPGPVDTGSREGRPNKKSKWDKVDAPAPVVSTANANAGSGYTAFAQQRRREAEERRSSDRKLDRRS</sequence>
<evidence type="ECO:0000313" key="2">
    <source>
        <dbReference type="Proteomes" id="UP001055811"/>
    </source>
</evidence>
<name>A0ACB9D182_CICIN</name>
<keyword evidence="2" id="KW-1185">Reference proteome</keyword>
<comment type="caution">
    <text evidence="1">The sequence shown here is derived from an EMBL/GenBank/DDBJ whole genome shotgun (WGS) entry which is preliminary data.</text>
</comment>
<accession>A0ACB9D182</accession>
<protein>
    <submittedName>
        <fullName evidence="1">Uncharacterized protein</fullName>
    </submittedName>
</protein>